<dbReference type="Pfam" id="PF13634">
    <property type="entry name" value="Nucleoporin_FG"/>
    <property type="match status" value="2"/>
</dbReference>
<organism evidence="1 2">
    <name type="scientific">Caenorhabditis tropicalis</name>
    <dbReference type="NCBI Taxonomy" id="1561998"/>
    <lineage>
        <taxon>Eukaryota</taxon>
        <taxon>Metazoa</taxon>
        <taxon>Ecdysozoa</taxon>
        <taxon>Nematoda</taxon>
        <taxon>Chromadorea</taxon>
        <taxon>Rhabditida</taxon>
        <taxon>Rhabditina</taxon>
        <taxon>Rhabditomorpha</taxon>
        <taxon>Rhabditoidea</taxon>
        <taxon>Rhabditidae</taxon>
        <taxon>Peloderinae</taxon>
        <taxon>Caenorhabditis</taxon>
    </lineage>
</organism>
<dbReference type="AlphaFoldDB" id="A0A1I7UST6"/>
<proteinExistence type="predicted"/>
<dbReference type="WBParaSite" id="Csp11.Scaffold630.g18990.t1">
    <property type="protein sequence ID" value="Csp11.Scaffold630.g18990.t1"/>
    <property type="gene ID" value="Csp11.Scaffold630.g18990"/>
</dbReference>
<dbReference type="Proteomes" id="UP000095282">
    <property type="component" value="Unplaced"/>
</dbReference>
<evidence type="ECO:0000313" key="2">
    <source>
        <dbReference type="WBParaSite" id="Csp11.Scaffold630.g18990.t1"/>
    </source>
</evidence>
<dbReference type="GO" id="GO:0005643">
    <property type="term" value="C:nuclear pore"/>
    <property type="evidence" value="ECO:0007669"/>
    <property type="project" value="UniProtKB-ARBA"/>
</dbReference>
<sequence length="378" mass="39472">MISLFEATTPAATNASTVPLFGSTTTASTSGGLFGSKPATTTAPSGGLFGATTTTTASPATGGLFGAKTAAATPPAGGLFGSSTAAPSGGLFGAKPTTTSAPTIIRINSTSASTAQTTSATPFAAPPATTNTVGLGGVQQQASSGSTNTGTVTTSLTGTTEKDAAKDGEWQQVATLIRDVMIGDRLKKILHLGERIQVYDLEMRALQDRVNFLRTRFEKLLKGEPSLTMEELDEYFKRCDTTVSNANYHKVNFLLNRFEKLLKAPAATGGLFGSKPAAAAPPAGGLFGSSTTTAAPSTGLVEDYSDQQHICQHSTDHICICHPEVCSELRQLPLHHQQLVDYSVPRQQQLLPQLEVSSGLQQLQQLLLPVFEIAKKSV</sequence>
<keyword evidence="1" id="KW-1185">Reference proteome</keyword>
<evidence type="ECO:0000313" key="1">
    <source>
        <dbReference type="Proteomes" id="UP000095282"/>
    </source>
</evidence>
<protein>
    <submittedName>
        <fullName evidence="2">Nsp1_C domain-containing protein</fullName>
    </submittedName>
</protein>
<reference evidence="2" key="1">
    <citation type="submission" date="2016-11" db="UniProtKB">
        <authorList>
            <consortium name="WormBaseParasite"/>
        </authorList>
    </citation>
    <scope>IDENTIFICATION</scope>
</reference>
<dbReference type="InterPro" id="IPR025574">
    <property type="entry name" value="Nucleoporin_FG_rpt"/>
</dbReference>
<accession>A0A1I7UST6</accession>
<name>A0A1I7UST6_9PELO</name>
<dbReference type="STRING" id="1561998.A0A1I7UST6"/>